<accession>A0ABN9ZP86</accession>
<gene>
    <name evidence="2" type="ORF">MPIPNATIZW_LOCUS6333</name>
</gene>
<organism evidence="2 3">
    <name type="scientific">Pipistrellus nathusii</name>
    <name type="common">Nathusius' pipistrelle</name>
    <dbReference type="NCBI Taxonomy" id="59473"/>
    <lineage>
        <taxon>Eukaryota</taxon>
        <taxon>Metazoa</taxon>
        <taxon>Chordata</taxon>
        <taxon>Craniata</taxon>
        <taxon>Vertebrata</taxon>
        <taxon>Euteleostomi</taxon>
        <taxon>Mammalia</taxon>
        <taxon>Eutheria</taxon>
        <taxon>Laurasiatheria</taxon>
        <taxon>Chiroptera</taxon>
        <taxon>Yangochiroptera</taxon>
        <taxon>Vespertilionidae</taxon>
        <taxon>Pipistrellus</taxon>
    </lineage>
</organism>
<dbReference type="PANTHER" id="PTHR23330">
    <property type="entry name" value="P300 TRANSCRIPTIONAL COFACTOR JMY-RELATED"/>
    <property type="match status" value="1"/>
</dbReference>
<dbReference type="EMBL" id="OY882873">
    <property type="protein sequence ID" value="CAK6438027.1"/>
    <property type="molecule type" value="Genomic_DNA"/>
</dbReference>
<sequence length="339" mass="37564">MARARPLPGLRRIPRLSDEVVISSANTPLSRSWLKPSWNFKFPNIKDAVKLWTSRGWFIYHWCQNCIAQSLEVLKNVIFPSRFCHQELHSLKQQFCVLESELCKLKEALKTVTENSSCPSCGHPCYMNGKLPTMPACALTTPGESGAVLPATPAGHLPPAPPPPPPPPPPPLPPPPPPTIPLLLRKSNLTKALQPGPLKKDGPMQITVKDLMTVKLKKTQSFDERKKLVPSSEIRNPLVTVSDLQRLTLKPNSKALSTRVTNVLINPGKSQIDLRKLLRKVDVERSPGGTPLTNKENMETGTGLTPVMTRALRRKFQLAHPRSPTQTLPLSTSNFDEQN</sequence>
<evidence type="ECO:0000256" key="1">
    <source>
        <dbReference type="SAM" id="MobiDB-lite"/>
    </source>
</evidence>
<feature type="compositionally biased region" description="Pro residues" evidence="1">
    <location>
        <begin position="156"/>
        <end position="180"/>
    </location>
</feature>
<protein>
    <recommendedName>
        <fullName evidence="4">Proline-rich protein 11</fullName>
    </recommendedName>
</protein>
<keyword evidence="3" id="KW-1185">Reference proteome</keyword>
<dbReference type="PANTHER" id="PTHR23330:SF9">
    <property type="entry name" value="PROLINE-RICH PROTEIN 11"/>
    <property type="match status" value="1"/>
</dbReference>
<dbReference type="Proteomes" id="UP001314169">
    <property type="component" value="Chromosome 16"/>
</dbReference>
<evidence type="ECO:0000313" key="2">
    <source>
        <dbReference type="EMBL" id="CAK6438027.1"/>
    </source>
</evidence>
<feature type="compositionally biased region" description="Polar residues" evidence="1">
    <location>
        <begin position="323"/>
        <end position="339"/>
    </location>
</feature>
<feature type="region of interest" description="Disordered" evidence="1">
    <location>
        <begin position="319"/>
        <end position="339"/>
    </location>
</feature>
<reference evidence="2" key="1">
    <citation type="submission" date="2023-12" db="EMBL/GenBank/DDBJ databases">
        <authorList>
            <person name="Brown T."/>
        </authorList>
    </citation>
    <scope>NUCLEOTIDE SEQUENCE</scope>
</reference>
<proteinExistence type="predicted"/>
<name>A0ABN9ZP86_PIPNA</name>
<evidence type="ECO:0008006" key="4">
    <source>
        <dbReference type="Google" id="ProtNLM"/>
    </source>
</evidence>
<feature type="region of interest" description="Disordered" evidence="1">
    <location>
        <begin position="148"/>
        <end position="180"/>
    </location>
</feature>
<evidence type="ECO:0000313" key="3">
    <source>
        <dbReference type="Proteomes" id="UP001314169"/>
    </source>
</evidence>